<evidence type="ECO:0000313" key="2">
    <source>
        <dbReference type="Proteomes" id="UP000282433"/>
    </source>
</evidence>
<sequence length="45" mass="5013">MAQSVSTKEVVAAGFKGAEIREELTRRRIAAVAQWKEQRCPQPQG</sequence>
<organism evidence="1 2">
    <name type="scientific">Klebsiella pneumoniae</name>
    <dbReference type="NCBI Taxonomy" id="573"/>
    <lineage>
        <taxon>Bacteria</taxon>
        <taxon>Pseudomonadati</taxon>
        <taxon>Pseudomonadota</taxon>
        <taxon>Gammaproteobacteria</taxon>
        <taxon>Enterobacterales</taxon>
        <taxon>Enterobacteriaceae</taxon>
        <taxon>Klebsiella/Raoultella group</taxon>
        <taxon>Klebsiella</taxon>
        <taxon>Klebsiella pneumoniae complex</taxon>
    </lineage>
</organism>
<proteinExistence type="predicted"/>
<dbReference type="Proteomes" id="UP000282433">
    <property type="component" value="Chromosome"/>
</dbReference>
<dbReference type="AlphaFoldDB" id="A0A447RRM8"/>
<dbReference type="GO" id="GO:0016740">
    <property type="term" value="F:transferase activity"/>
    <property type="evidence" value="ECO:0007669"/>
    <property type="project" value="UniProtKB-KW"/>
</dbReference>
<keyword evidence="1" id="KW-0808">Transferase</keyword>
<gene>
    <name evidence="1" type="primary">cca_3</name>
    <name evidence="1" type="ORF">NCTC13635_02910</name>
</gene>
<protein>
    <submittedName>
        <fullName evidence="1">tRNA nucleotidyltransferase</fullName>
    </submittedName>
</protein>
<name>A0A447RRM8_KLEPN</name>
<dbReference type="EMBL" id="LR134162">
    <property type="protein sequence ID" value="VEB02510.1"/>
    <property type="molecule type" value="Genomic_DNA"/>
</dbReference>
<evidence type="ECO:0000313" key="1">
    <source>
        <dbReference type="EMBL" id="VEB02510.1"/>
    </source>
</evidence>
<accession>A0A447RRM8</accession>
<reference evidence="1 2" key="1">
    <citation type="submission" date="2018-12" db="EMBL/GenBank/DDBJ databases">
        <authorList>
            <consortium name="Pathogen Informatics"/>
        </authorList>
    </citation>
    <scope>NUCLEOTIDE SEQUENCE [LARGE SCALE GENOMIC DNA]</scope>
    <source>
        <strain evidence="1 2">NCTC13635</strain>
    </source>
</reference>